<dbReference type="CDD" id="cd01189">
    <property type="entry name" value="INT_ICEBs1_C_like"/>
    <property type="match status" value="1"/>
</dbReference>
<dbReference type="InterPro" id="IPR050808">
    <property type="entry name" value="Phage_Integrase"/>
</dbReference>
<reference evidence="9 10" key="1">
    <citation type="journal article" date="2021" name="Sci. Rep.">
        <title>The distribution of antibiotic resistance genes in chicken gut microbiota commensals.</title>
        <authorList>
            <person name="Juricova H."/>
            <person name="Matiasovicova J."/>
            <person name="Kubasova T."/>
            <person name="Cejkova D."/>
            <person name="Rychlik I."/>
        </authorList>
    </citation>
    <scope>NUCLEOTIDE SEQUENCE [LARGE SCALE GENOMIC DNA]</scope>
    <source>
        <strain evidence="9 10">An794</strain>
    </source>
</reference>
<dbReference type="PANTHER" id="PTHR30629:SF6">
    <property type="entry name" value="PROPHAGE INTEGRASE INTA-RELATED"/>
    <property type="match status" value="1"/>
</dbReference>
<evidence type="ECO:0000256" key="1">
    <source>
        <dbReference type="ARBA" id="ARBA00008857"/>
    </source>
</evidence>
<evidence type="ECO:0000259" key="8">
    <source>
        <dbReference type="PROSITE" id="PS51900"/>
    </source>
</evidence>
<dbReference type="InterPro" id="IPR002104">
    <property type="entry name" value="Integrase_catalytic"/>
</dbReference>
<evidence type="ECO:0000256" key="4">
    <source>
        <dbReference type="ARBA" id="ARBA00023172"/>
    </source>
</evidence>
<dbReference type="InterPro" id="IPR010998">
    <property type="entry name" value="Integrase_recombinase_N"/>
</dbReference>
<proteinExistence type="inferred from homology"/>
<evidence type="ECO:0000259" key="7">
    <source>
        <dbReference type="PROSITE" id="PS51898"/>
    </source>
</evidence>
<feature type="region of interest" description="Disordered" evidence="6">
    <location>
        <begin position="395"/>
        <end position="443"/>
    </location>
</feature>
<evidence type="ECO:0000313" key="9">
    <source>
        <dbReference type="EMBL" id="MBM6774557.1"/>
    </source>
</evidence>
<comment type="similarity">
    <text evidence="1">Belongs to the 'phage' integrase family.</text>
</comment>
<dbReference type="Gene3D" id="1.10.150.130">
    <property type="match status" value="1"/>
</dbReference>
<accession>A0ABS2F182</accession>
<dbReference type="PANTHER" id="PTHR30629">
    <property type="entry name" value="PROPHAGE INTEGRASE"/>
    <property type="match status" value="1"/>
</dbReference>
<feature type="domain" description="Tyr recombinase" evidence="7">
    <location>
        <begin position="175"/>
        <end position="387"/>
    </location>
</feature>
<comment type="caution">
    <text evidence="9">The sequence shown here is derived from an EMBL/GenBank/DDBJ whole genome shotgun (WGS) entry which is preliminary data.</text>
</comment>
<dbReference type="InterPro" id="IPR013762">
    <property type="entry name" value="Integrase-like_cat_sf"/>
</dbReference>
<dbReference type="PROSITE" id="PS51900">
    <property type="entry name" value="CB"/>
    <property type="match status" value="1"/>
</dbReference>
<evidence type="ECO:0000256" key="3">
    <source>
        <dbReference type="ARBA" id="ARBA00023125"/>
    </source>
</evidence>
<evidence type="ECO:0000256" key="6">
    <source>
        <dbReference type="SAM" id="MobiDB-lite"/>
    </source>
</evidence>
<keyword evidence="3 5" id="KW-0238">DNA-binding</keyword>
<dbReference type="Pfam" id="PF00589">
    <property type="entry name" value="Phage_integrase"/>
    <property type="match status" value="2"/>
</dbReference>
<dbReference type="InterPro" id="IPR044068">
    <property type="entry name" value="CB"/>
</dbReference>
<name>A0ABS2F182_9ACTN</name>
<sequence>MPKVTGCGEIEEIERGKVYRIRHHLGRDPETGRYLRSPKRTVHGTKSDARRALEEYRRELEEGFANPENLTVPELGWRWHEQRKLLKDLSPLTHATDECELRKVERWFGGILVSDLSLSLLNMVYSSMREDHGVSQRGVHKLNAVLSQVMDLAVKERLVKHNPCRDVDASRPRSAERTPLTLDEAIALCQALRSEGFDGRRVAVWLALATGVRRGEALGLTWRYVDFENRRIYIKYQYTRDKKLRETKNKRSRWIAVDDGTVAYLRTWRAVQARRMQVQGLAQAPDTPVCSDDAFGLHDPDNFSAWQRGYFVEHGLGRIEEPEEGGRKRRRYVGYDFHELRHTQATFLIGNGIDPKSVQGRLGHEVSSMTMDVYAHTIGGNDREAADLMGRLLMTGGEGAGDAPGEADDAGEPEGAPAAPAAAGAEPVRLTVVGPDPDSRPCPGARLVEREVVRDGRTVWVEEWRVTLSSVGELLELQSGLGAPVLLEGGRLTVMAEGA</sequence>
<dbReference type="RefSeq" id="WP_204792917.1">
    <property type="nucleotide sequence ID" value="NZ_JACSNQ010000004.1"/>
</dbReference>
<dbReference type="EMBL" id="JACSNQ010000004">
    <property type="protein sequence ID" value="MBM6774557.1"/>
    <property type="molecule type" value="Genomic_DNA"/>
</dbReference>
<evidence type="ECO:0000313" key="10">
    <source>
        <dbReference type="Proteomes" id="UP000712527"/>
    </source>
</evidence>
<keyword evidence="2" id="KW-0229">DNA integration</keyword>
<dbReference type="Proteomes" id="UP000712527">
    <property type="component" value="Unassembled WGS sequence"/>
</dbReference>
<feature type="compositionally biased region" description="Low complexity" evidence="6">
    <location>
        <begin position="413"/>
        <end position="427"/>
    </location>
</feature>
<organism evidence="9 10">
    <name type="scientific">Olsenella profusa</name>
    <dbReference type="NCBI Taxonomy" id="138595"/>
    <lineage>
        <taxon>Bacteria</taxon>
        <taxon>Bacillati</taxon>
        <taxon>Actinomycetota</taxon>
        <taxon>Coriobacteriia</taxon>
        <taxon>Coriobacteriales</taxon>
        <taxon>Atopobiaceae</taxon>
        <taxon>Olsenella</taxon>
    </lineage>
</organism>
<gene>
    <name evidence="9" type="ORF">H9X80_03220</name>
</gene>
<feature type="domain" description="Core-binding (CB)" evidence="8">
    <location>
        <begin position="70"/>
        <end position="154"/>
    </location>
</feature>
<protein>
    <submittedName>
        <fullName evidence="9">Site-specific integrase</fullName>
    </submittedName>
</protein>
<dbReference type="InterPro" id="IPR011010">
    <property type="entry name" value="DNA_brk_join_enz"/>
</dbReference>
<keyword evidence="4" id="KW-0233">DNA recombination</keyword>
<evidence type="ECO:0000256" key="2">
    <source>
        <dbReference type="ARBA" id="ARBA00022908"/>
    </source>
</evidence>
<dbReference type="Gene3D" id="1.10.443.10">
    <property type="entry name" value="Intergrase catalytic core"/>
    <property type="match status" value="1"/>
</dbReference>
<evidence type="ECO:0000256" key="5">
    <source>
        <dbReference type="PROSITE-ProRule" id="PRU01248"/>
    </source>
</evidence>
<keyword evidence="10" id="KW-1185">Reference proteome</keyword>
<dbReference type="SUPFAM" id="SSF56349">
    <property type="entry name" value="DNA breaking-rejoining enzymes"/>
    <property type="match status" value="1"/>
</dbReference>
<dbReference type="PROSITE" id="PS51898">
    <property type="entry name" value="TYR_RECOMBINASE"/>
    <property type="match status" value="1"/>
</dbReference>